<dbReference type="Proteomes" id="UP000019443">
    <property type="component" value="Chromosome"/>
</dbReference>
<dbReference type="HOGENOM" id="CLU_1990900_0_0_5"/>
<dbReference type="EMBL" id="HG916852">
    <property type="protein sequence ID" value="CDM57663.1"/>
    <property type="molecule type" value="Genomic_DNA"/>
</dbReference>
<dbReference type="KEGG" id="rhl:LPU83_2006"/>
<keyword evidence="1" id="KW-0732">Signal</keyword>
<feature type="signal peptide" evidence="1">
    <location>
        <begin position="1"/>
        <end position="31"/>
    </location>
</feature>
<evidence type="ECO:0008006" key="4">
    <source>
        <dbReference type="Google" id="ProtNLM"/>
    </source>
</evidence>
<accession>W6RG35</accession>
<dbReference type="InterPro" id="IPR056908">
    <property type="entry name" value="Gp80-like"/>
</dbReference>
<dbReference type="PATRIC" id="fig|348824.6.peg.2165"/>
<sequence>MVSRVQNAGLARITSLLAAASWWLQWGTGSAAAAAANVVTTTTTTEARVSATPAQGTTTVTNDKITFTGTVTAAGTRAITEVGVFDAVGSGSPPTGGNMDVYGDFTAINLASGDSIAFTVNVTFS</sequence>
<protein>
    <recommendedName>
        <fullName evidence="4">Secreted protein</fullName>
    </recommendedName>
</protein>
<feature type="chain" id="PRO_5004882947" description="Secreted protein" evidence="1">
    <location>
        <begin position="32"/>
        <end position="125"/>
    </location>
</feature>
<evidence type="ECO:0000313" key="3">
    <source>
        <dbReference type="Proteomes" id="UP000019443"/>
    </source>
</evidence>
<reference evidence="2" key="1">
    <citation type="submission" date="2013-11" db="EMBL/GenBank/DDBJ databases">
        <title>Draft genome sequence of the broad-host-range Rhizobium sp. LPU83 strain, a member of the low-genetic diversity Oregon-like Rhizobium sp. group.</title>
        <authorList>
            <person name="Wibberg D."/>
            <person name="Puehler A."/>
            <person name="Schlueter A."/>
        </authorList>
    </citation>
    <scope>NUCLEOTIDE SEQUENCE [LARGE SCALE GENOMIC DNA]</scope>
    <source>
        <strain evidence="2">LPU83</strain>
    </source>
</reference>
<gene>
    <name evidence="2" type="ORF">LPU83_2006</name>
</gene>
<dbReference type="RefSeq" id="WP_157997346.1">
    <property type="nucleotide sequence ID" value="NZ_HG916852.1"/>
</dbReference>
<evidence type="ECO:0000256" key="1">
    <source>
        <dbReference type="SAM" id="SignalP"/>
    </source>
</evidence>
<evidence type="ECO:0000313" key="2">
    <source>
        <dbReference type="EMBL" id="CDM57663.1"/>
    </source>
</evidence>
<dbReference type="Pfam" id="PF23140">
    <property type="entry name" value="Gp80"/>
    <property type="match status" value="1"/>
</dbReference>
<organism evidence="2 3">
    <name type="scientific">Rhizobium favelukesii</name>
    <dbReference type="NCBI Taxonomy" id="348824"/>
    <lineage>
        <taxon>Bacteria</taxon>
        <taxon>Pseudomonadati</taxon>
        <taxon>Pseudomonadota</taxon>
        <taxon>Alphaproteobacteria</taxon>
        <taxon>Hyphomicrobiales</taxon>
        <taxon>Rhizobiaceae</taxon>
        <taxon>Rhizobium/Agrobacterium group</taxon>
        <taxon>Rhizobium</taxon>
    </lineage>
</organism>
<dbReference type="AlphaFoldDB" id="W6RG35"/>
<dbReference type="eggNOG" id="ENOG5031B97">
    <property type="taxonomic scope" value="Bacteria"/>
</dbReference>
<name>W6RG35_9HYPH</name>
<keyword evidence="3" id="KW-1185">Reference proteome</keyword>
<proteinExistence type="predicted"/>